<dbReference type="Gene3D" id="3.90.960.10">
    <property type="entry name" value="YbaK/aminoacyl-tRNA synthetase-associated domain"/>
    <property type="match status" value="1"/>
</dbReference>
<sequence>MYKLQPLFKSVGETPHPSCVYKMKKISDHFNNNVTENNGTDCDAQDSATPNNCEVEQLEKRWTEITSRLQRLQSELAAIKTGSSSGLSSFIDAGPAPPLSVKGLAVQQDLLILRISSLMTSLFELKSRLALMDDPQSVSSTTVLQLQQRSLLERIRELNEEIRSISSVLNSSNIHGKVPSTSQCFAGEIGVVGSGERNFQDLVIHASPSNPPHSLPLLRERMEKLGVPVYARTHVHSAIAGNKLLSDTLKSFICSDSRLERSQAHMAITLIWIKGDGEEPSLVVSPSSQAVAINGEANIARYLARFVPGLLDYENQPLKAAQIDQFLDLTESTAPLGSRGMKRERAATLQSLDSTLSSRKSLEETSNEVGLVDFVVYSALVNSCTEKEIGKNVRAWMDRCRSTVKQATAPSDSKRSILENYLKELGIAFRTVEHPAVFTVEAMMEHISHLAGFHAKNLLVKDKKTGKLYLITARHDATVQLSQVSKIIGAKELRFADAETLEATLGVQQGSVTPFALLNDAQQQRVTFVLDGQLWDEKNGKDSYLNFHPMTNEATTSITVAGFKIFLKATGHEPVIIQL</sequence>
<evidence type="ECO:0000256" key="4">
    <source>
        <dbReference type="ARBA" id="ARBA00022917"/>
    </source>
</evidence>
<dbReference type="InterPro" id="IPR042360">
    <property type="entry name" value="AIMP2"/>
</dbReference>
<dbReference type="AlphaFoldDB" id="A0A0N8CTZ4"/>
<evidence type="ECO:0000256" key="1">
    <source>
        <dbReference type="ARBA" id="ARBA00004496"/>
    </source>
</evidence>
<keyword evidence="3" id="KW-0963">Cytoplasm</keyword>
<dbReference type="GO" id="GO:0002161">
    <property type="term" value="F:aminoacyl-tRNA deacylase activity"/>
    <property type="evidence" value="ECO:0007669"/>
    <property type="project" value="InterPro"/>
</dbReference>
<dbReference type="Proteomes" id="UP000076858">
    <property type="component" value="Unassembled WGS sequence"/>
</dbReference>
<protein>
    <recommendedName>
        <fullName evidence="5">PrdX deacylase domain-containing protein 1</fullName>
    </recommendedName>
</protein>
<dbReference type="CDD" id="cd04335">
    <property type="entry name" value="PrdX_deacylase"/>
    <property type="match status" value="1"/>
</dbReference>
<dbReference type="Gene3D" id="1.20.1050.130">
    <property type="match status" value="1"/>
</dbReference>
<dbReference type="PANTHER" id="PTHR13438:SF2">
    <property type="entry name" value="AMINOACYL TRNA SYNTHASE COMPLEX-INTERACTING MULTIFUNCTIONAL PROTEIN 2"/>
    <property type="match status" value="1"/>
</dbReference>
<evidence type="ECO:0000313" key="7">
    <source>
        <dbReference type="Proteomes" id="UP000076858"/>
    </source>
</evidence>
<gene>
    <name evidence="6" type="ORF">APZ42_022565</name>
</gene>
<dbReference type="GO" id="GO:0005737">
    <property type="term" value="C:cytoplasm"/>
    <property type="evidence" value="ECO:0007669"/>
    <property type="project" value="UniProtKB-SubCell"/>
</dbReference>
<dbReference type="GO" id="GO:0006412">
    <property type="term" value="P:translation"/>
    <property type="evidence" value="ECO:0007669"/>
    <property type="project" value="UniProtKB-KW"/>
</dbReference>
<dbReference type="PANTHER" id="PTHR13438">
    <property type="entry name" value="AMINOACYL TRNA SYNTHASE COMPLEX-INTERACTING MULTIFUNCTIONAL PROTEIN"/>
    <property type="match status" value="1"/>
</dbReference>
<dbReference type="OrthoDB" id="424586at2759"/>
<name>A0A0N8CTZ4_9CRUS</name>
<proteinExistence type="inferred from homology"/>
<evidence type="ECO:0000256" key="2">
    <source>
        <dbReference type="ARBA" id="ARBA00010201"/>
    </source>
</evidence>
<comment type="caution">
    <text evidence="6">The sequence shown here is derived from an EMBL/GenBank/DDBJ whole genome shotgun (WGS) entry which is preliminary data.</text>
</comment>
<dbReference type="InterPro" id="IPR041503">
    <property type="entry name" value="AIMP2_thioredoxin"/>
</dbReference>
<dbReference type="EMBL" id="LRGB01001361">
    <property type="protein sequence ID" value="KZS12477.1"/>
    <property type="molecule type" value="Genomic_DNA"/>
</dbReference>
<organism evidence="6 7">
    <name type="scientific">Daphnia magna</name>
    <dbReference type="NCBI Taxonomy" id="35525"/>
    <lineage>
        <taxon>Eukaryota</taxon>
        <taxon>Metazoa</taxon>
        <taxon>Ecdysozoa</taxon>
        <taxon>Arthropoda</taxon>
        <taxon>Crustacea</taxon>
        <taxon>Branchiopoda</taxon>
        <taxon>Diplostraca</taxon>
        <taxon>Cladocera</taxon>
        <taxon>Anomopoda</taxon>
        <taxon>Daphniidae</taxon>
        <taxon>Daphnia</taxon>
    </lineage>
</organism>
<comment type="similarity">
    <text evidence="2">Belongs to the PRORSD1 family.</text>
</comment>
<dbReference type="InterPro" id="IPR036754">
    <property type="entry name" value="YbaK/aa-tRNA-synt-asso_dom_sf"/>
</dbReference>
<comment type="subcellular location">
    <subcellularLocation>
        <location evidence="1">Cytoplasm</location>
    </subcellularLocation>
</comment>
<keyword evidence="7" id="KW-1185">Reference proteome</keyword>
<dbReference type="Pfam" id="PF18569">
    <property type="entry name" value="Thioredoxin_16"/>
    <property type="match status" value="1"/>
</dbReference>
<keyword evidence="4" id="KW-0648">Protein biosynthesis</keyword>
<dbReference type="SUPFAM" id="SSF55826">
    <property type="entry name" value="YbaK/ProRS associated domain"/>
    <property type="match status" value="1"/>
</dbReference>
<dbReference type="FunFam" id="3.90.960.10:FF:000005">
    <property type="entry name" value="Putative prolyl-tRNA synthetase"/>
    <property type="match status" value="1"/>
</dbReference>
<evidence type="ECO:0000256" key="3">
    <source>
        <dbReference type="ARBA" id="ARBA00022490"/>
    </source>
</evidence>
<dbReference type="Pfam" id="PF04073">
    <property type="entry name" value="tRNA_edit"/>
    <property type="match status" value="1"/>
</dbReference>
<dbReference type="GO" id="GO:0017101">
    <property type="term" value="C:aminoacyl-tRNA synthetase multienzyme complex"/>
    <property type="evidence" value="ECO:0007669"/>
    <property type="project" value="InterPro"/>
</dbReference>
<accession>A0A0N8CTZ4</accession>
<reference evidence="6 7" key="1">
    <citation type="submission" date="2016-03" db="EMBL/GenBank/DDBJ databases">
        <title>EvidentialGene: Evidence-directed Construction of Genes on Genomes.</title>
        <authorList>
            <person name="Gilbert D.G."/>
            <person name="Choi J.-H."/>
            <person name="Mockaitis K."/>
            <person name="Colbourne J."/>
            <person name="Pfrender M."/>
        </authorList>
    </citation>
    <scope>NUCLEOTIDE SEQUENCE [LARGE SCALE GENOMIC DNA]</scope>
    <source>
        <strain evidence="6 7">Xinb3</strain>
        <tissue evidence="6">Complete organism</tissue>
    </source>
</reference>
<evidence type="ECO:0000313" key="6">
    <source>
        <dbReference type="EMBL" id="KZS12477.1"/>
    </source>
</evidence>
<evidence type="ECO:0000256" key="5">
    <source>
        <dbReference type="ARBA" id="ARBA00031612"/>
    </source>
</evidence>
<dbReference type="InterPro" id="IPR007214">
    <property type="entry name" value="YbaK/aa-tRNA-synth-assoc-dom"/>
</dbReference>